<dbReference type="Pfam" id="PF00069">
    <property type="entry name" value="Pkinase"/>
    <property type="match status" value="1"/>
</dbReference>
<dbReference type="FunFam" id="3.30.200.20:FF:000099">
    <property type="entry name" value="Serine/threonine-protein kinase BLUS1"/>
    <property type="match status" value="1"/>
</dbReference>
<dbReference type="GO" id="GO:0005524">
    <property type="term" value="F:ATP binding"/>
    <property type="evidence" value="ECO:0007669"/>
    <property type="project" value="UniProtKB-UniRule"/>
</dbReference>
<evidence type="ECO:0000313" key="6">
    <source>
        <dbReference type="EMBL" id="ONI26601.1"/>
    </source>
</evidence>
<evidence type="ECO:0000256" key="4">
    <source>
        <dbReference type="SAM" id="MobiDB-lite"/>
    </source>
</evidence>
<evidence type="ECO:0000256" key="2">
    <source>
        <dbReference type="PROSITE-ProRule" id="PRU10141"/>
    </source>
</evidence>
<protein>
    <recommendedName>
        <fullName evidence="5">Protein kinase domain-containing protein</fullName>
    </recommendedName>
</protein>
<dbReference type="OrthoDB" id="248923at2759"/>
<dbReference type="InterPro" id="IPR047173">
    <property type="entry name" value="STRAD_A/B-like"/>
</dbReference>
<reference evidence="6 7" key="1">
    <citation type="journal article" date="2013" name="Nat. Genet.">
        <title>The high-quality draft genome of peach (Prunus persica) identifies unique patterns of genetic diversity, domestication and genome evolution.</title>
        <authorList>
            <consortium name="International Peach Genome Initiative"/>
            <person name="Verde I."/>
            <person name="Abbott A.G."/>
            <person name="Scalabrin S."/>
            <person name="Jung S."/>
            <person name="Shu S."/>
            <person name="Marroni F."/>
            <person name="Zhebentyayeva T."/>
            <person name="Dettori M.T."/>
            <person name="Grimwood J."/>
            <person name="Cattonaro F."/>
            <person name="Zuccolo A."/>
            <person name="Rossini L."/>
            <person name="Jenkins J."/>
            <person name="Vendramin E."/>
            <person name="Meisel L.A."/>
            <person name="Decroocq V."/>
            <person name="Sosinski B."/>
            <person name="Prochnik S."/>
            <person name="Mitros T."/>
            <person name="Policriti A."/>
            <person name="Cipriani G."/>
            <person name="Dondini L."/>
            <person name="Ficklin S."/>
            <person name="Goodstein D.M."/>
            <person name="Xuan P."/>
            <person name="Del Fabbro C."/>
            <person name="Aramini V."/>
            <person name="Copetti D."/>
            <person name="Gonzalez S."/>
            <person name="Horner D.S."/>
            <person name="Falchi R."/>
            <person name="Lucas S."/>
            <person name="Mica E."/>
            <person name="Maldonado J."/>
            <person name="Lazzari B."/>
            <person name="Bielenberg D."/>
            <person name="Pirona R."/>
            <person name="Miculan M."/>
            <person name="Barakat A."/>
            <person name="Testolin R."/>
            <person name="Stella A."/>
            <person name="Tartarini S."/>
            <person name="Tonutti P."/>
            <person name="Arus P."/>
            <person name="Orellana A."/>
            <person name="Wells C."/>
            <person name="Main D."/>
            <person name="Vizzotto G."/>
            <person name="Silva H."/>
            <person name="Salamini F."/>
            <person name="Schmutz J."/>
            <person name="Morgante M."/>
            <person name="Rokhsar D.S."/>
        </authorList>
    </citation>
    <scope>NUCLEOTIDE SEQUENCE [LARGE SCALE GENOMIC DNA]</scope>
    <source>
        <strain evidence="7">cv. Nemared</strain>
    </source>
</reference>
<feature type="region of interest" description="Disordered" evidence="4">
    <location>
        <begin position="401"/>
        <end position="425"/>
    </location>
</feature>
<dbReference type="Gene3D" id="3.30.200.20">
    <property type="entry name" value="Phosphorylase Kinase, domain 1"/>
    <property type="match status" value="1"/>
</dbReference>
<proteinExistence type="inferred from homology"/>
<dbReference type="SMR" id="A0A251QRZ8"/>
<name>A0A251QRZ8_PRUPE</name>
<dbReference type="PANTHER" id="PTHR48014">
    <property type="entry name" value="SERINE/THREONINE-PROTEIN KINASE FRAY2"/>
    <property type="match status" value="1"/>
</dbReference>
<dbReference type="GO" id="GO:1902456">
    <property type="term" value="P:regulation of stomatal opening"/>
    <property type="evidence" value="ECO:0000318"/>
    <property type="project" value="GO_Central"/>
</dbReference>
<gene>
    <name evidence="6" type="ORF">PRUPE_1G033800</name>
</gene>
<feature type="region of interest" description="Disordered" evidence="4">
    <location>
        <begin position="332"/>
        <end position="357"/>
    </location>
</feature>
<dbReference type="SUPFAM" id="SSF56112">
    <property type="entry name" value="Protein kinase-like (PK-like)"/>
    <property type="match status" value="1"/>
</dbReference>
<dbReference type="InterPro" id="IPR000719">
    <property type="entry name" value="Prot_kinase_dom"/>
</dbReference>
<dbReference type="AlphaFoldDB" id="A0A251QRZ8"/>
<keyword evidence="7" id="KW-1185">Reference proteome</keyword>
<keyword evidence="2" id="KW-0547">Nucleotide-binding</keyword>
<dbReference type="Gene3D" id="1.10.510.10">
    <property type="entry name" value="Transferase(Phosphotransferase) domain 1"/>
    <property type="match status" value="1"/>
</dbReference>
<feature type="coiled-coil region" evidence="3">
    <location>
        <begin position="515"/>
        <end position="549"/>
    </location>
</feature>
<dbReference type="PROSITE" id="PS50011">
    <property type="entry name" value="PROTEIN_KINASE_DOM"/>
    <property type="match status" value="1"/>
</dbReference>
<feature type="domain" description="Protein kinase" evidence="5">
    <location>
        <begin position="25"/>
        <end position="297"/>
    </location>
</feature>
<dbReference type="GO" id="GO:0004672">
    <property type="term" value="F:protein kinase activity"/>
    <property type="evidence" value="ECO:0007669"/>
    <property type="project" value="InterPro"/>
</dbReference>
<evidence type="ECO:0000259" key="5">
    <source>
        <dbReference type="PROSITE" id="PS50011"/>
    </source>
</evidence>
<dbReference type="PROSITE" id="PS00107">
    <property type="entry name" value="PROTEIN_KINASE_ATP"/>
    <property type="match status" value="1"/>
</dbReference>
<dbReference type="EMBL" id="CM007651">
    <property type="protein sequence ID" value="ONI26601.1"/>
    <property type="molecule type" value="Genomic_DNA"/>
</dbReference>
<dbReference type="PANTHER" id="PTHR48014:SF7">
    <property type="entry name" value="SERINE_THREONINE-PROTEIN KINASE BLUS1"/>
    <property type="match status" value="1"/>
</dbReference>
<feature type="compositionally biased region" description="Acidic residues" evidence="4">
    <location>
        <begin position="341"/>
        <end position="350"/>
    </location>
</feature>
<dbReference type="eggNOG" id="KOG0582">
    <property type="taxonomic scope" value="Eukaryota"/>
</dbReference>
<keyword evidence="2" id="KW-0067">ATP-binding</keyword>
<evidence type="ECO:0000256" key="1">
    <source>
        <dbReference type="ARBA" id="ARBA00008874"/>
    </source>
</evidence>
<dbReference type="Proteomes" id="UP000006882">
    <property type="component" value="Chromosome G1"/>
</dbReference>
<dbReference type="GO" id="GO:0043539">
    <property type="term" value="F:protein serine/threonine kinase activator activity"/>
    <property type="evidence" value="ECO:0007669"/>
    <property type="project" value="InterPro"/>
</dbReference>
<comment type="similarity">
    <text evidence="1">Belongs to the protein kinase superfamily. STE Ser/Thr protein kinase family. STE20 subfamily.</text>
</comment>
<dbReference type="STRING" id="3760.A0A251QRZ8"/>
<accession>A0A251QRZ8</accession>
<keyword evidence="3" id="KW-0175">Coiled coil</keyword>
<feature type="binding site" evidence="2">
    <location>
        <position position="55"/>
    </location>
    <ligand>
        <name>ATP</name>
        <dbReference type="ChEBI" id="CHEBI:30616"/>
    </ligand>
</feature>
<evidence type="ECO:0000256" key="3">
    <source>
        <dbReference type="SAM" id="Coils"/>
    </source>
</evidence>
<dbReference type="Gramene" id="ONI26601">
    <property type="protein sequence ID" value="ONI26601"/>
    <property type="gene ID" value="PRUPE_1G033800"/>
</dbReference>
<organism evidence="6 7">
    <name type="scientific">Prunus persica</name>
    <name type="common">Peach</name>
    <name type="synonym">Amygdalus persica</name>
    <dbReference type="NCBI Taxonomy" id="3760"/>
    <lineage>
        <taxon>Eukaryota</taxon>
        <taxon>Viridiplantae</taxon>
        <taxon>Streptophyta</taxon>
        <taxon>Embryophyta</taxon>
        <taxon>Tracheophyta</taxon>
        <taxon>Spermatophyta</taxon>
        <taxon>Magnoliopsida</taxon>
        <taxon>eudicotyledons</taxon>
        <taxon>Gunneridae</taxon>
        <taxon>Pentapetalae</taxon>
        <taxon>rosids</taxon>
        <taxon>fabids</taxon>
        <taxon>Rosales</taxon>
        <taxon>Rosaceae</taxon>
        <taxon>Amygdaloideae</taxon>
        <taxon>Amygdaleae</taxon>
        <taxon>Prunus</taxon>
    </lineage>
</organism>
<dbReference type="SMART" id="SM00220">
    <property type="entry name" value="S_TKc"/>
    <property type="match status" value="1"/>
</dbReference>
<sequence length="562" mass="61628">MSTSSSHQENPEPKKVQFPLDSTAYQILDEIGFGVSAVVYKAICLPMNNTIVAIKSIDLDQSRADFDNILSETKTLSLLSHPNILSAYCSFTVDRHLWVVMPFMSAGSLQSIISSAFPDGLPEPCIAVVLKETLNAMSYLHDQGHLHRDIKAGNILIDFNGWVKVADFGVSASVSEANLSGESSIRLNDVAGTPYWIAPEVIHSHNGYGCKADVWSFGITALELAHGGPPLSNLPPSKSLLLKIMKRFCFSDYENYQDKNYKSKKFSKAFKDLVGCCLDQDPNKRPTAERLLRHSFFKNCKGLDFLVKNVLLGLPSVEERCKKTRGLGGLMKEKGINAEHGEDEEEDDEGSSARQRAKHRRISGWNFNEDEFVLDPVFPVEPEGDSAVKMVRFGGETIIQDRGGEWSESNPSSPGRVGEEAKSENVGVIGAEREAMAVGEHSENVGETGGLLGGGGVDVEALVGALSGNVGGSMDMEIMLGKLADFVGSLDEQRQKILTLFGMVREVDARQVIREEEMGQVIERLRVELENERERNFQLEMELESLRIQVSGAHSSTGAGID</sequence>
<dbReference type="InterPro" id="IPR011009">
    <property type="entry name" value="Kinase-like_dom_sf"/>
</dbReference>
<dbReference type="InterPro" id="IPR017441">
    <property type="entry name" value="Protein_kinase_ATP_BS"/>
</dbReference>
<evidence type="ECO:0000313" key="7">
    <source>
        <dbReference type="Proteomes" id="UP000006882"/>
    </source>
</evidence>